<keyword evidence="20" id="KW-1185">Reference proteome</keyword>
<evidence type="ECO:0000259" key="17">
    <source>
        <dbReference type="Pfam" id="PF02852"/>
    </source>
</evidence>
<dbReference type="InterPro" id="IPR012999">
    <property type="entry name" value="Pyr_OxRdtase_I_AS"/>
</dbReference>
<comment type="caution">
    <text evidence="19">The sequence shown here is derived from an EMBL/GenBank/DDBJ whole genome shotgun (WGS) entry which is preliminary data.</text>
</comment>
<evidence type="ECO:0000256" key="15">
    <source>
        <dbReference type="PIRSR" id="PIRSR000350-4"/>
    </source>
</evidence>
<evidence type="ECO:0000259" key="18">
    <source>
        <dbReference type="Pfam" id="PF07992"/>
    </source>
</evidence>
<feature type="binding site" evidence="14">
    <location>
        <begin position="152"/>
        <end position="154"/>
    </location>
    <ligand>
        <name>FAD</name>
        <dbReference type="ChEBI" id="CHEBI:57692"/>
    </ligand>
</feature>
<evidence type="ECO:0000256" key="7">
    <source>
        <dbReference type="ARBA" id="ARBA00023027"/>
    </source>
</evidence>
<accession>A0A7K1FEL5</accession>
<evidence type="ECO:0000256" key="16">
    <source>
        <dbReference type="RuleBase" id="RU003691"/>
    </source>
</evidence>
<evidence type="ECO:0000256" key="1">
    <source>
        <dbReference type="ARBA" id="ARBA00007532"/>
    </source>
</evidence>
<dbReference type="GO" id="GO:0004148">
    <property type="term" value="F:dihydrolipoyl dehydrogenase (NADH) activity"/>
    <property type="evidence" value="ECO:0007669"/>
    <property type="project" value="UniProtKB-EC"/>
</dbReference>
<proteinExistence type="inferred from homology"/>
<dbReference type="PRINTS" id="PR00368">
    <property type="entry name" value="FADPNR"/>
</dbReference>
<evidence type="ECO:0000256" key="3">
    <source>
        <dbReference type="ARBA" id="ARBA00016961"/>
    </source>
</evidence>
<organism evidence="19 20">
    <name type="scientific">Nakamurella alba</name>
    <dbReference type="NCBI Taxonomy" id="2665158"/>
    <lineage>
        <taxon>Bacteria</taxon>
        <taxon>Bacillati</taxon>
        <taxon>Actinomycetota</taxon>
        <taxon>Actinomycetes</taxon>
        <taxon>Nakamurellales</taxon>
        <taxon>Nakamurellaceae</taxon>
        <taxon>Nakamurella</taxon>
    </lineage>
</organism>
<evidence type="ECO:0000256" key="9">
    <source>
        <dbReference type="ARBA" id="ARBA00023284"/>
    </source>
</evidence>
<dbReference type="Pfam" id="PF02852">
    <property type="entry name" value="Pyr_redox_dim"/>
    <property type="match status" value="1"/>
</dbReference>
<dbReference type="SUPFAM" id="SSF51905">
    <property type="entry name" value="FAD/NAD(P)-binding domain"/>
    <property type="match status" value="1"/>
</dbReference>
<evidence type="ECO:0000256" key="8">
    <source>
        <dbReference type="ARBA" id="ARBA00023157"/>
    </source>
</evidence>
<dbReference type="AlphaFoldDB" id="A0A7K1FEL5"/>
<dbReference type="FunFam" id="3.30.390.30:FF:000001">
    <property type="entry name" value="Dihydrolipoyl dehydrogenase"/>
    <property type="match status" value="1"/>
</dbReference>
<dbReference type="PANTHER" id="PTHR22912:SF160">
    <property type="entry name" value="DIHYDROLIPOYL DEHYDROGENASE"/>
    <property type="match status" value="1"/>
</dbReference>
<keyword evidence="8" id="KW-1015">Disulfide bond</keyword>
<dbReference type="RefSeq" id="WP_154766592.1">
    <property type="nucleotide sequence ID" value="NZ_WLYK01000001.1"/>
</dbReference>
<dbReference type="PANTHER" id="PTHR22912">
    <property type="entry name" value="DISULFIDE OXIDOREDUCTASE"/>
    <property type="match status" value="1"/>
</dbReference>
<sequence>MVVGEIAESIDLLVIGGGPGGYTAALEAAALGRTVTLVDRDGPAGLGGVCLRVGCIPSKALIEVAELRSRYAALAVAGLRGVVEPFDMGAFQAWKDAIVARLTGGVAGLLKAAGVTILTGGFRFLGARRGVVDAGGTTPPQFLEFTDAVIATGSTPRALPRLVRDGVHILDSTDVLGLTALPSSVAVVGGGYIGVELGTALRKLGSAVTIVEAQESLLPGLPSEVVTPVRKRLSALGVDVRTGTSVAGVEQDELVLAGAGAGAVPAEVVVVAIGRRPNTDDLGLADAGIQVGADGLLAVGPDRIVVPHIAAIGDVTAGPALAHKATAEARVAVAALSGRRVAFEPATIPMVVYSDPEIAITGAMGIDQSRQASVRRPFAASGRALTTGDPTGFVRMAAMPDGGPVTGVHIVGPHASELISEAVLAIEMAASPEDVWSTIHPHPTLAEAIADVALDLRSS</sequence>
<feature type="disulfide bond" description="Redox-active" evidence="15">
    <location>
        <begin position="50"/>
        <end position="55"/>
    </location>
</feature>
<evidence type="ECO:0000256" key="14">
    <source>
        <dbReference type="PIRSR" id="PIRSR000350-3"/>
    </source>
</evidence>
<feature type="binding site" evidence="14">
    <location>
        <position position="274"/>
    </location>
    <ligand>
        <name>NAD(+)</name>
        <dbReference type="ChEBI" id="CHEBI:57540"/>
    </ligand>
</feature>
<evidence type="ECO:0000256" key="2">
    <source>
        <dbReference type="ARBA" id="ARBA00012608"/>
    </source>
</evidence>
<dbReference type="PRINTS" id="PR00411">
    <property type="entry name" value="PNDRDTASEI"/>
</dbReference>
<comment type="similarity">
    <text evidence="1 16">Belongs to the class-I pyridine nucleotide-disulfide oxidoreductase family.</text>
</comment>
<dbReference type="Pfam" id="PF07992">
    <property type="entry name" value="Pyr_redox_2"/>
    <property type="match status" value="1"/>
</dbReference>
<dbReference type="Gene3D" id="3.30.390.30">
    <property type="match status" value="1"/>
</dbReference>
<feature type="domain" description="FAD/NAD(P)-binding" evidence="18">
    <location>
        <begin position="11"/>
        <end position="329"/>
    </location>
</feature>
<evidence type="ECO:0000256" key="12">
    <source>
        <dbReference type="ARBA" id="ARBA00049187"/>
    </source>
</evidence>
<protein>
    <recommendedName>
        <fullName evidence="3">Dihydrolipoyl dehydrogenase</fullName>
        <ecNumber evidence="2">1.8.1.4</ecNumber>
    </recommendedName>
    <alternativeName>
        <fullName evidence="10">Dihydrolipoamide dehydrogenase</fullName>
    </alternativeName>
    <alternativeName>
        <fullName evidence="11">E3 component of pyruvate complex</fullName>
    </alternativeName>
</protein>
<keyword evidence="9 16" id="KW-0676">Redox-active center</keyword>
<dbReference type="Gene3D" id="3.50.50.60">
    <property type="entry name" value="FAD/NAD(P)-binding domain"/>
    <property type="match status" value="2"/>
</dbReference>
<dbReference type="PIRSF" id="PIRSF000350">
    <property type="entry name" value="Mercury_reductase_MerA"/>
    <property type="match status" value="1"/>
</dbReference>
<dbReference type="InterPro" id="IPR004099">
    <property type="entry name" value="Pyr_nucl-diS_OxRdtase_dimer"/>
</dbReference>
<dbReference type="GO" id="GO:0006103">
    <property type="term" value="P:2-oxoglutarate metabolic process"/>
    <property type="evidence" value="ECO:0007669"/>
    <property type="project" value="TreeGrafter"/>
</dbReference>
<feature type="binding site" evidence="14">
    <location>
        <position position="212"/>
    </location>
    <ligand>
        <name>NAD(+)</name>
        <dbReference type="ChEBI" id="CHEBI:57540"/>
    </ligand>
</feature>
<feature type="binding site" evidence="14">
    <location>
        <position position="314"/>
    </location>
    <ligand>
        <name>FAD</name>
        <dbReference type="ChEBI" id="CHEBI:57692"/>
    </ligand>
</feature>
<keyword evidence="14" id="KW-0547">Nucleotide-binding</keyword>
<evidence type="ECO:0000256" key="6">
    <source>
        <dbReference type="ARBA" id="ARBA00023002"/>
    </source>
</evidence>
<evidence type="ECO:0000313" key="19">
    <source>
        <dbReference type="EMBL" id="MTD12547.1"/>
    </source>
</evidence>
<evidence type="ECO:0000256" key="5">
    <source>
        <dbReference type="ARBA" id="ARBA00022827"/>
    </source>
</evidence>
<feature type="binding site" evidence="14">
    <location>
        <position position="59"/>
    </location>
    <ligand>
        <name>FAD</name>
        <dbReference type="ChEBI" id="CHEBI:57692"/>
    </ligand>
</feature>
<dbReference type="EMBL" id="WLYK01000001">
    <property type="protein sequence ID" value="MTD12547.1"/>
    <property type="molecule type" value="Genomic_DNA"/>
</dbReference>
<keyword evidence="6 16" id="KW-0560">Oxidoreductase</keyword>
<dbReference type="InterPro" id="IPR001100">
    <property type="entry name" value="Pyr_nuc-diS_OxRdtase"/>
</dbReference>
<dbReference type="SUPFAM" id="SSF55424">
    <property type="entry name" value="FAD/NAD-linked reductases, dimerisation (C-terminal) domain"/>
    <property type="match status" value="1"/>
</dbReference>
<name>A0A7K1FEL5_9ACTN</name>
<comment type="catalytic activity">
    <reaction evidence="12">
        <text>N(6)-[(R)-dihydrolipoyl]-L-lysyl-[protein] + NAD(+) = N(6)-[(R)-lipoyl]-L-lysyl-[protein] + NADH + H(+)</text>
        <dbReference type="Rhea" id="RHEA:15045"/>
        <dbReference type="Rhea" id="RHEA-COMP:10474"/>
        <dbReference type="Rhea" id="RHEA-COMP:10475"/>
        <dbReference type="ChEBI" id="CHEBI:15378"/>
        <dbReference type="ChEBI" id="CHEBI:57540"/>
        <dbReference type="ChEBI" id="CHEBI:57945"/>
        <dbReference type="ChEBI" id="CHEBI:83099"/>
        <dbReference type="ChEBI" id="CHEBI:83100"/>
        <dbReference type="EC" id="1.8.1.4"/>
    </reaction>
</comment>
<dbReference type="InterPro" id="IPR050151">
    <property type="entry name" value="Class-I_Pyr_Nuc-Dis_Oxidored"/>
</dbReference>
<dbReference type="InterPro" id="IPR016156">
    <property type="entry name" value="FAD/NAD-linked_Rdtase_dimer_sf"/>
</dbReference>
<feature type="active site" description="Proton acceptor" evidence="13">
    <location>
        <position position="442"/>
    </location>
</feature>
<keyword evidence="5 14" id="KW-0274">FAD</keyword>
<evidence type="ECO:0000313" key="20">
    <source>
        <dbReference type="Proteomes" id="UP000460221"/>
    </source>
</evidence>
<keyword evidence="7 14" id="KW-0520">NAD</keyword>
<comment type="cofactor">
    <cofactor evidence="14">
        <name>FAD</name>
        <dbReference type="ChEBI" id="CHEBI:57692"/>
    </cofactor>
    <text evidence="14">Binds 1 FAD per subunit.</text>
</comment>
<dbReference type="InterPro" id="IPR036188">
    <property type="entry name" value="FAD/NAD-bd_sf"/>
</dbReference>
<dbReference type="Proteomes" id="UP000460221">
    <property type="component" value="Unassembled WGS sequence"/>
</dbReference>
<dbReference type="InterPro" id="IPR023753">
    <property type="entry name" value="FAD/NAD-binding_dom"/>
</dbReference>
<evidence type="ECO:0000256" key="4">
    <source>
        <dbReference type="ARBA" id="ARBA00022630"/>
    </source>
</evidence>
<feature type="binding site" evidence="14">
    <location>
        <begin position="189"/>
        <end position="196"/>
    </location>
    <ligand>
        <name>NAD(+)</name>
        <dbReference type="ChEBI" id="CHEBI:57540"/>
    </ligand>
</feature>
<feature type="domain" description="Pyridine nucleotide-disulphide oxidoreductase dimerisation" evidence="17">
    <location>
        <begin position="348"/>
        <end position="451"/>
    </location>
</feature>
<keyword evidence="4 16" id="KW-0285">Flavoprotein</keyword>
<gene>
    <name evidence="19" type="ORF">GIS00_01130</name>
</gene>
<dbReference type="EC" id="1.8.1.4" evidence="2"/>
<dbReference type="GO" id="GO:0050660">
    <property type="term" value="F:flavin adenine dinucleotide binding"/>
    <property type="evidence" value="ECO:0007669"/>
    <property type="project" value="TreeGrafter"/>
</dbReference>
<evidence type="ECO:0000256" key="13">
    <source>
        <dbReference type="PIRSR" id="PIRSR000350-2"/>
    </source>
</evidence>
<dbReference type="PROSITE" id="PS00076">
    <property type="entry name" value="PYRIDINE_REDOX_1"/>
    <property type="match status" value="1"/>
</dbReference>
<evidence type="ECO:0000256" key="10">
    <source>
        <dbReference type="ARBA" id="ARBA00031281"/>
    </source>
</evidence>
<reference evidence="19 20" key="1">
    <citation type="submission" date="2019-11" db="EMBL/GenBank/DDBJ databases">
        <authorList>
            <person name="Jiang L.-Q."/>
        </authorList>
    </citation>
    <scope>NUCLEOTIDE SEQUENCE [LARGE SCALE GENOMIC DNA]</scope>
    <source>
        <strain evidence="19 20">YIM 132087</strain>
    </source>
</reference>
<evidence type="ECO:0000256" key="11">
    <source>
        <dbReference type="ARBA" id="ARBA00033023"/>
    </source>
</evidence>